<dbReference type="PANTHER" id="PTHR24326:SF497">
    <property type="entry name" value="HOMEOBOX-LEUCINE ZIPPER PROTEIN HAT5"/>
    <property type="match status" value="1"/>
</dbReference>
<dbReference type="GO" id="GO:0005634">
    <property type="term" value="C:nucleus"/>
    <property type="evidence" value="ECO:0007669"/>
    <property type="project" value="UniProtKB-SubCell"/>
</dbReference>
<dbReference type="SUPFAM" id="SSF46689">
    <property type="entry name" value="Homeodomain-like"/>
    <property type="match status" value="1"/>
</dbReference>
<keyword evidence="3 8" id="KW-0238">DNA-binding</keyword>
<comment type="subcellular location">
    <subcellularLocation>
        <location evidence="1 8 9">Nucleus</location>
    </subcellularLocation>
</comment>
<dbReference type="GO" id="GO:0045893">
    <property type="term" value="P:positive regulation of DNA-templated transcription"/>
    <property type="evidence" value="ECO:0007669"/>
    <property type="project" value="UniProtKB-ARBA"/>
</dbReference>
<protein>
    <recommendedName>
        <fullName evidence="10">Homeobox-leucine zipper protein</fullName>
    </recommendedName>
    <alternativeName>
        <fullName evidence="10">HD-ZIP protein</fullName>
    </alternativeName>
    <alternativeName>
        <fullName evidence="10">Homeodomain transcription factor</fullName>
    </alternativeName>
</protein>
<dbReference type="PROSITE" id="PS00027">
    <property type="entry name" value="HOMEOBOX_1"/>
    <property type="match status" value="1"/>
</dbReference>
<comment type="function">
    <text evidence="10">Transcription factor.</text>
</comment>
<dbReference type="GO" id="GO:0042802">
    <property type="term" value="F:identical protein binding"/>
    <property type="evidence" value="ECO:0007669"/>
    <property type="project" value="UniProtKB-ARBA"/>
</dbReference>
<comment type="similarity">
    <text evidence="7 10">Belongs to the HD-ZIP homeobox family. Class I subfamily.</text>
</comment>
<dbReference type="InterPro" id="IPR009057">
    <property type="entry name" value="Homeodomain-like_sf"/>
</dbReference>
<dbReference type="KEGG" id="zju:107415432"/>
<feature type="coiled-coil region" evidence="11">
    <location>
        <begin position="122"/>
        <end position="170"/>
    </location>
</feature>
<dbReference type="FunCoup" id="A0A6P3ZKU4">
    <property type="interactions" value="4"/>
</dbReference>
<dbReference type="GO" id="GO:0043565">
    <property type="term" value="F:sequence-specific DNA binding"/>
    <property type="evidence" value="ECO:0007669"/>
    <property type="project" value="InterPro"/>
</dbReference>
<evidence type="ECO:0000256" key="2">
    <source>
        <dbReference type="ARBA" id="ARBA00023015"/>
    </source>
</evidence>
<dbReference type="SMART" id="SM00389">
    <property type="entry name" value="HOX"/>
    <property type="match status" value="1"/>
</dbReference>
<dbReference type="CDD" id="cd00086">
    <property type="entry name" value="homeodomain"/>
    <property type="match status" value="1"/>
</dbReference>
<reference evidence="15" key="1">
    <citation type="submission" date="2025-08" db="UniProtKB">
        <authorList>
            <consortium name="RefSeq"/>
        </authorList>
    </citation>
    <scope>IDENTIFICATION</scope>
    <source>
        <tissue evidence="15">Seedling</tissue>
    </source>
</reference>
<evidence type="ECO:0000256" key="11">
    <source>
        <dbReference type="SAM" id="Coils"/>
    </source>
</evidence>
<dbReference type="InterPro" id="IPR003106">
    <property type="entry name" value="Leu_zip_homeo"/>
</dbReference>
<dbReference type="Gene3D" id="1.10.10.60">
    <property type="entry name" value="Homeodomain-like"/>
    <property type="match status" value="1"/>
</dbReference>
<evidence type="ECO:0000256" key="3">
    <source>
        <dbReference type="ARBA" id="ARBA00023125"/>
    </source>
</evidence>
<dbReference type="InParanoid" id="A0A6P3ZKU4"/>
<gene>
    <name evidence="15" type="primary">LOC107415432</name>
</gene>
<dbReference type="InterPro" id="IPR045224">
    <property type="entry name" value="HDZip_class_I_plant"/>
</dbReference>
<accession>A0A6P3ZKU4</accession>
<dbReference type="RefSeq" id="XP_015879242.1">
    <property type="nucleotide sequence ID" value="XM_016023756.4"/>
</dbReference>
<keyword evidence="6 8" id="KW-0539">Nucleus</keyword>
<feature type="region of interest" description="Disordered" evidence="12">
    <location>
        <begin position="246"/>
        <end position="265"/>
    </location>
</feature>
<dbReference type="AlphaFoldDB" id="A0A6P3ZKU4"/>
<keyword evidence="2 10" id="KW-0805">Transcription regulation</keyword>
<dbReference type="InterPro" id="IPR000047">
    <property type="entry name" value="HTH_motif"/>
</dbReference>
<name>A0A6P3ZKU4_ZIZJJ</name>
<keyword evidence="4 8" id="KW-0371">Homeobox</keyword>
<proteinExistence type="inferred from homology"/>
<dbReference type="PANTHER" id="PTHR24326">
    <property type="entry name" value="HOMEOBOX-LEUCINE ZIPPER PROTEIN"/>
    <property type="match status" value="1"/>
</dbReference>
<evidence type="ECO:0000313" key="14">
    <source>
        <dbReference type="Proteomes" id="UP001652623"/>
    </source>
</evidence>
<dbReference type="PRINTS" id="PR00031">
    <property type="entry name" value="HTHREPRESSR"/>
</dbReference>
<keyword evidence="11" id="KW-0175">Coiled coil</keyword>
<dbReference type="InterPro" id="IPR017970">
    <property type="entry name" value="Homeobox_CS"/>
</dbReference>
<evidence type="ECO:0000256" key="5">
    <source>
        <dbReference type="ARBA" id="ARBA00023163"/>
    </source>
</evidence>
<evidence type="ECO:0000313" key="15">
    <source>
        <dbReference type="RefSeq" id="XP_015879242.1"/>
    </source>
</evidence>
<evidence type="ECO:0000256" key="8">
    <source>
        <dbReference type="PROSITE-ProRule" id="PRU00108"/>
    </source>
</evidence>
<keyword evidence="14" id="KW-1185">Reference proteome</keyword>
<evidence type="ECO:0000256" key="12">
    <source>
        <dbReference type="SAM" id="MobiDB-lite"/>
    </source>
</evidence>
<organism evidence="14 15">
    <name type="scientific">Ziziphus jujuba</name>
    <name type="common">Chinese jujube</name>
    <name type="synonym">Ziziphus sativa</name>
    <dbReference type="NCBI Taxonomy" id="326968"/>
    <lineage>
        <taxon>Eukaryota</taxon>
        <taxon>Viridiplantae</taxon>
        <taxon>Streptophyta</taxon>
        <taxon>Embryophyta</taxon>
        <taxon>Tracheophyta</taxon>
        <taxon>Spermatophyta</taxon>
        <taxon>Magnoliopsida</taxon>
        <taxon>eudicotyledons</taxon>
        <taxon>Gunneridae</taxon>
        <taxon>Pentapetalae</taxon>
        <taxon>rosids</taxon>
        <taxon>fabids</taxon>
        <taxon>Rosales</taxon>
        <taxon>Rhamnaceae</taxon>
        <taxon>Paliureae</taxon>
        <taxon>Ziziphus</taxon>
    </lineage>
</organism>
<dbReference type="FunFam" id="1.10.10.60:FF:000159">
    <property type="entry name" value="Homeobox-leucine zipper protein HAT5"/>
    <property type="match status" value="1"/>
</dbReference>
<dbReference type="Proteomes" id="UP001652623">
    <property type="component" value="Chromosome 4"/>
</dbReference>
<evidence type="ECO:0000256" key="1">
    <source>
        <dbReference type="ARBA" id="ARBA00004123"/>
    </source>
</evidence>
<dbReference type="InterPro" id="IPR001356">
    <property type="entry name" value="HD"/>
</dbReference>
<evidence type="ECO:0000256" key="7">
    <source>
        <dbReference type="ARBA" id="ARBA00025748"/>
    </source>
</evidence>
<dbReference type="PROSITE" id="PS50071">
    <property type="entry name" value="HOMEOBOX_2"/>
    <property type="match status" value="1"/>
</dbReference>
<sequence>MMESGRIFFDPTSGCQGGNMLFLGNSDPVFRGPRSIMGIEETSKRRPFFSSPDELYDEEYYDEQLPEKKRRLAPEQVHLLEKSFEAENKLEPERKAQLAKKLGLQPRQIAVWFQNRRARWKTKQLERDYDLLKSTYDSLLANYDSIAKENEKLKSEVISLTEKLQAKDQQAGAPVQAQNKSEPIPGDMADIVGSLHFNVKVEDRLSTGSGGSAVVDEESPVQLVDSGDSYFQSNQYPGGGGGCVGPAVDGIHSEEDDGSDDSGRSYFSDVFAAAEQKQHEEGECLDWWPVWS</sequence>
<keyword evidence="5 10" id="KW-0804">Transcription</keyword>
<feature type="DNA-binding region" description="Homeobox" evidence="8">
    <location>
        <begin position="65"/>
        <end position="124"/>
    </location>
</feature>
<dbReference type="GeneID" id="107415432"/>
<evidence type="ECO:0000256" key="9">
    <source>
        <dbReference type="RuleBase" id="RU000682"/>
    </source>
</evidence>
<dbReference type="Pfam" id="PF02183">
    <property type="entry name" value="HALZ"/>
    <property type="match status" value="1"/>
</dbReference>
<evidence type="ECO:0000256" key="10">
    <source>
        <dbReference type="RuleBase" id="RU369038"/>
    </source>
</evidence>
<evidence type="ECO:0000259" key="13">
    <source>
        <dbReference type="PROSITE" id="PS50071"/>
    </source>
</evidence>
<evidence type="ECO:0000256" key="4">
    <source>
        <dbReference type="ARBA" id="ARBA00023155"/>
    </source>
</evidence>
<dbReference type="Pfam" id="PF00046">
    <property type="entry name" value="Homeodomain"/>
    <property type="match status" value="1"/>
</dbReference>
<dbReference type="GO" id="GO:0000981">
    <property type="term" value="F:DNA-binding transcription factor activity, RNA polymerase II-specific"/>
    <property type="evidence" value="ECO:0007669"/>
    <property type="project" value="UniProtKB-UniRule"/>
</dbReference>
<evidence type="ECO:0000256" key="6">
    <source>
        <dbReference type="ARBA" id="ARBA00023242"/>
    </source>
</evidence>
<feature type="domain" description="Homeobox" evidence="13">
    <location>
        <begin position="63"/>
        <end position="123"/>
    </location>
</feature>